<reference evidence="5" key="1">
    <citation type="journal article" date="2020" name="Fungal Divers.">
        <title>Resolving the Mortierellaceae phylogeny through synthesis of multi-gene phylogenetics and phylogenomics.</title>
        <authorList>
            <person name="Vandepol N."/>
            <person name="Liber J."/>
            <person name="Desiro A."/>
            <person name="Na H."/>
            <person name="Kennedy M."/>
            <person name="Barry K."/>
            <person name="Grigoriev I.V."/>
            <person name="Miller A.N."/>
            <person name="O'Donnell K."/>
            <person name="Stajich J.E."/>
            <person name="Bonito G."/>
        </authorList>
    </citation>
    <scope>NUCLEOTIDE SEQUENCE</scope>
    <source>
        <strain evidence="5">KOD1015</strain>
    </source>
</reference>
<keyword evidence="1 2" id="KW-0238">DNA-binding</keyword>
<evidence type="ECO:0000313" key="5">
    <source>
        <dbReference type="EMBL" id="KAF9584292.1"/>
    </source>
</evidence>
<feature type="domain" description="Fork-head" evidence="4">
    <location>
        <begin position="36"/>
        <end position="102"/>
    </location>
</feature>
<evidence type="ECO:0000313" key="6">
    <source>
        <dbReference type="Proteomes" id="UP000780801"/>
    </source>
</evidence>
<proteinExistence type="predicted"/>
<dbReference type="GO" id="GO:0005634">
    <property type="term" value="C:nucleus"/>
    <property type="evidence" value="ECO:0007669"/>
    <property type="project" value="UniProtKB-SubCell"/>
</dbReference>
<feature type="region of interest" description="Disordered" evidence="3">
    <location>
        <begin position="1"/>
        <end position="34"/>
    </location>
</feature>
<evidence type="ECO:0000256" key="3">
    <source>
        <dbReference type="SAM" id="MobiDB-lite"/>
    </source>
</evidence>
<dbReference type="OrthoDB" id="5954824at2759"/>
<feature type="region of interest" description="Disordered" evidence="3">
    <location>
        <begin position="543"/>
        <end position="631"/>
    </location>
</feature>
<feature type="region of interest" description="Disordered" evidence="3">
    <location>
        <begin position="402"/>
        <end position="487"/>
    </location>
</feature>
<feature type="compositionally biased region" description="Acidic residues" evidence="3">
    <location>
        <begin position="145"/>
        <end position="159"/>
    </location>
</feature>
<protein>
    <recommendedName>
        <fullName evidence="4">Fork-head domain-containing protein</fullName>
    </recommendedName>
</protein>
<gene>
    <name evidence="5" type="ORF">BGW38_006957</name>
</gene>
<dbReference type="InterPro" id="IPR036390">
    <property type="entry name" value="WH_DNA-bd_sf"/>
</dbReference>
<dbReference type="EMBL" id="JAABOA010000451">
    <property type="protein sequence ID" value="KAF9584292.1"/>
    <property type="molecule type" value="Genomic_DNA"/>
</dbReference>
<feature type="compositionally biased region" description="Basic residues" evidence="3">
    <location>
        <begin position="232"/>
        <end position="248"/>
    </location>
</feature>
<accession>A0A9P6KGX7</accession>
<feature type="compositionally biased region" description="Low complexity" evidence="3">
    <location>
        <begin position="421"/>
        <end position="442"/>
    </location>
</feature>
<feature type="compositionally biased region" description="Polar residues" evidence="3">
    <location>
        <begin position="410"/>
        <end position="420"/>
    </location>
</feature>
<dbReference type="PROSITE" id="PS50039">
    <property type="entry name" value="FORK_HEAD_3"/>
    <property type="match status" value="1"/>
</dbReference>
<comment type="caution">
    <text evidence="5">The sequence shown here is derived from an EMBL/GenBank/DDBJ whole genome shotgun (WGS) entry which is preliminary data.</text>
</comment>
<keyword evidence="2" id="KW-0539">Nucleus</keyword>
<dbReference type="Pfam" id="PF00250">
    <property type="entry name" value="Forkhead"/>
    <property type="match status" value="1"/>
</dbReference>
<dbReference type="SUPFAM" id="SSF46785">
    <property type="entry name" value="Winged helix' DNA-binding domain"/>
    <property type="match status" value="1"/>
</dbReference>
<dbReference type="InterPro" id="IPR001766">
    <property type="entry name" value="Fork_head_dom"/>
</dbReference>
<comment type="subcellular location">
    <subcellularLocation>
        <location evidence="2">Nucleus</location>
    </subcellularLocation>
</comment>
<dbReference type="AlphaFoldDB" id="A0A9P6KGX7"/>
<feature type="compositionally biased region" description="Basic and acidic residues" evidence="3">
    <location>
        <begin position="572"/>
        <end position="589"/>
    </location>
</feature>
<dbReference type="Proteomes" id="UP000780801">
    <property type="component" value="Unassembled WGS sequence"/>
</dbReference>
<feature type="region of interest" description="Disordered" evidence="3">
    <location>
        <begin position="343"/>
        <end position="375"/>
    </location>
</feature>
<dbReference type="SMART" id="SM00339">
    <property type="entry name" value="FH"/>
    <property type="match status" value="1"/>
</dbReference>
<organism evidence="5 6">
    <name type="scientific">Lunasporangiospora selenospora</name>
    <dbReference type="NCBI Taxonomy" id="979761"/>
    <lineage>
        <taxon>Eukaryota</taxon>
        <taxon>Fungi</taxon>
        <taxon>Fungi incertae sedis</taxon>
        <taxon>Mucoromycota</taxon>
        <taxon>Mortierellomycotina</taxon>
        <taxon>Mortierellomycetes</taxon>
        <taxon>Mortierellales</taxon>
        <taxon>Mortierellaceae</taxon>
        <taxon>Lunasporangiospora</taxon>
    </lineage>
</organism>
<feature type="region of interest" description="Disordered" evidence="3">
    <location>
        <begin position="225"/>
        <end position="255"/>
    </location>
</feature>
<dbReference type="Gene3D" id="1.10.10.10">
    <property type="entry name" value="Winged helix-like DNA-binding domain superfamily/Winged helix DNA-binding domain"/>
    <property type="match status" value="2"/>
</dbReference>
<evidence type="ECO:0000256" key="1">
    <source>
        <dbReference type="ARBA" id="ARBA00023125"/>
    </source>
</evidence>
<name>A0A9P6KGX7_9FUNG</name>
<evidence type="ECO:0000256" key="2">
    <source>
        <dbReference type="PROSITE-ProRule" id="PRU00089"/>
    </source>
</evidence>
<dbReference type="InterPro" id="IPR036388">
    <property type="entry name" value="WH-like_DNA-bd_sf"/>
</dbReference>
<dbReference type="GO" id="GO:0043565">
    <property type="term" value="F:sequence-specific DNA binding"/>
    <property type="evidence" value="ECO:0007669"/>
    <property type="project" value="InterPro"/>
</dbReference>
<feature type="compositionally biased region" description="Polar residues" evidence="3">
    <location>
        <begin position="544"/>
        <end position="555"/>
    </location>
</feature>
<feature type="DNA-binding region" description="Fork-head" evidence="2">
    <location>
        <begin position="36"/>
        <end position="102"/>
    </location>
</feature>
<feature type="compositionally biased region" description="Low complexity" evidence="3">
    <location>
        <begin position="600"/>
        <end position="612"/>
    </location>
</feature>
<sequence length="663" mass="72477">MSTPPLSPSSAQSPPAQTSSPRSTRRKQPQPAELSKPNESWFLILVNAFKSNYEQTLTYRESELYSWIMQAYPYYRHDMHTMQTSVKTTLSSYECFRQNGRSTWTFIPKRALTHLESLKSAEGRLTDEGSDDEDEDVDEDALVGEDEEMDEDLDPDEVEISQQSQYSHQQQHVLEPQDYTEFNKSYFDDSPSNSGGRPFVDRRIDLMDADSPTLSAEEIQRFKQEHSGALSRRLKRKTSGGHLHRPRTRSPTAGLQDECSMSMEAWCNLLVQMFEASPKQKTIREIFAWVHDNYPIYQNAPGDAWQKDLTAALESNPLFKPMGRGRWQMATQAPSTQPAFALNGVPATADGPETSPIIRDEEDSGTDSPSVTEDEDWKAIGSKKLLSNHSFRRYSIATDTVQKNPYKPGSETTTGSTLHPSSATTTDSTTTIPTTAGAAILTETTPGGKLLPTDRPANYTGGRRFSSYHQPTPKNSPPLAPMSSGLPPVAELSTQIRLALGEEAEEGEDPSKKYMASLRSIIPTAAMAQQSLELEGMEPEQASAYPNTNATTPQPNLDHPAIVVQGPGGEDDAARSRSTEPYGDHDLSDPHGGSTSPPVALSSSAGSEASAGVPMSEPEPSGDGTATKEARLEQEIEVPNREDLASDQMDAIAALALLCGGGV</sequence>
<keyword evidence="6" id="KW-1185">Reference proteome</keyword>
<dbReference type="GO" id="GO:0003700">
    <property type="term" value="F:DNA-binding transcription factor activity"/>
    <property type="evidence" value="ECO:0007669"/>
    <property type="project" value="InterPro"/>
</dbReference>
<feature type="compositionally biased region" description="Low complexity" evidence="3">
    <location>
        <begin position="161"/>
        <end position="172"/>
    </location>
</feature>
<feature type="region of interest" description="Disordered" evidence="3">
    <location>
        <begin position="145"/>
        <end position="172"/>
    </location>
</feature>
<evidence type="ECO:0000259" key="4">
    <source>
        <dbReference type="PROSITE" id="PS50039"/>
    </source>
</evidence>
<feature type="compositionally biased region" description="Low complexity" evidence="3">
    <location>
        <begin position="1"/>
        <end position="22"/>
    </location>
</feature>